<accession>A0ABY6TQ52</accession>
<evidence type="ECO:0000256" key="2">
    <source>
        <dbReference type="ARBA" id="ARBA00022553"/>
    </source>
</evidence>
<dbReference type="Pfam" id="PF00550">
    <property type="entry name" value="PP-binding"/>
    <property type="match status" value="6"/>
</dbReference>
<dbReference type="InterPro" id="IPR020845">
    <property type="entry name" value="AMP-binding_CS"/>
</dbReference>
<dbReference type="InterPro" id="IPR042099">
    <property type="entry name" value="ANL_N_sf"/>
</dbReference>
<dbReference type="Gene3D" id="3.30.559.10">
    <property type="entry name" value="Chloramphenicol acetyltransferase-like domain"/>
    <property type="match status" value="6"/>
</dbReference>
<feature type="domain" description="Carrier" evidence="5">
    <location>
        <begin position="2150"/>
        <end position="2226"/>
    </location>
</feature>
<dbReference type="NCBIfam" id="TIGR01733">
    <property type="entry name" value="AA-adenyl-dom"/>
    <property type="match status" value="2"/>
</dbReference>
<proteinExistence type="predicted"/>
<feature type="domain" description="Carrier" evidence="5">
    <location>
        <begin position="3227"/>
        <end position="3304"/>
    </location>
</feature>
<dbReference type="InterPro" id="IPR023213">
    <property type="entry name" value="CAT-like_dom_sf"/>
</dbReference>
<dbReference type="SUPFAM" id="SSF56801">
    <property type="entry name" value="Acetyl-CoA synthetase-like"/>
    <property type="match status" value="3"/>
</dbReference>
<dbReference type="Gene3D" id="3.30.559.30">
    <property type="entry name" value="Nonribosomal peptide synthetase, condensation domain"/>
    <property type="match status" value="6"/>
</dbReference>
<dbReference type="NCBIfam" id="NF003417">
    <property type="entry name" value="PRK04813.1"/>
    <property type="match status" value="3"/>
</dbReference>
<dbReference type="InterPro" id="IPR009081">
    <property type="entry name" value="PP-bd_ACP"/>
</dbReference>
<evidence type="ECO:0000256" key="1">
    <source>
        <dbReference type="ARBA" id="ARBA00022450"/>
    </source>
</evidence>
<dbReference type="SMART" id="SM00823">
    <property type="entry name" value="PKS_PP"/>
    <property type="match status" value="5"/>
</dbReference>
<feature type="domain" description="Carrier" evidence="5">
    <location>
        <begin position="4337"/>
        <end position="4410"/>
    </location>
</feature>
<evidence type="ECO:0000256" key="4">
    <source>
        <dbReference type="SAM" id="MobiDB-lite"/>
    </source>
</evidence>
<dbReference type="CDD" id="cd05918">
    <property type="entry name" value="A_NRPS_SidN3_like"/>
    <property type="match status" value="2"/>
</dbReference>
<dbReference type="Pfam" id="PF00668">
    <property type="entry name" value="Condensation"/>
    <property type="match status" value="6"/>
</dbReference>
<dbReference type="InterPro" id="IPR020806">
    <property type="entry name" value="PKS_PP-bd"/>
</dbReference>
<dbReference type="InterPro" id="IPR010071">
    <property type="entry name" value="AA_adenyl_dom"/>
</dbReference>
<evidence type="ECO:0000313" key="7">
    <source>
        <dbReference type="Proteomes" id="UP000766486"/>
    </source>
</evidence>
<dbReference type="InterPro" id="IPR000873">
    <property type="entry name" value="AMP-dep_synth/lig_dom"/>
</dbReference>
<feature type="domain" description="Carrier" evidence="5">
    <location>
        <begin position="1602"/>
        <end position="1679"/>
    </location>
</feature>
<keyword evidence="3" id="KW-0436">Ligase</keyword>
<dbReference type="Gene3D" id="3.30.300.30">
    <property type="match status" value="3"/>
</dbReference>
<comment type="caution">
    <text evidence="6">The sequence shown here is derived from an EMBL/GenBank/DDBJ whole genome shotgun (WGS) entry which is preliminary data.</text>
</comment>
<feature type="domain" description="Carrier" evidence="5">
    <location>
        <begin position="3782"/>
        <end position="3855"/>
    </location>
</feature>
<dbReference type="Gene3D" id="1.10.1200.10">
    <property type="entry name" value="ACP-like"/>
    <property type="match status" value="6"/>
</dbReference>
<evidence type="ECO:0000256" key="3">
    <source>
        <dbReference type="ARBA" id="ARBA00022598"/>
    </source>
</evidence>
<feature type="compositionally biased region" description="Polar residues" evidence="4">
    <location>
        <begin position="3758"/>
        <end position="3769"/>
    </location>
</feature>
<dbReference type="Proteomes" id="UP000766486">
    <property type="component" value="Unassembled WGS sequence"/>
</dbReference>
<dbReference type="PANTHER" id="PTHR45527:SF1">
    <property type="entry name" value="FATTY ACID SYNTHASE"/>
    <property type="match status" value="1"/>
</dbReference>
<evidence type="ECO:0000259" key="5">
    <source>
        <dbReference type="PROSITE" id="PS50075"/>
    </source>
</evidence>
<name>A0ABY6TQ52_BIOOC</name>
<gene>
    <name evidence="6" type="ORF">CLO192961_LOCUS24087</name>
</gene>
<protein>
    <recommendedName>
        <fullName evidence="5">Carrier domain-containing protein</fullName>
    </recommendedName>
</protein>
<dbReference type="SMART" id="SM01294">
    <property type="entry name" value="PKS_PP_betabranch"/>
    <property type="match status" value="1"/>
</dbReference>
<feature type="compositionally biased region" description="Basic and acidic residues" evidence="4">
    <location>
        <begin position="4416"/>
        <end position="4427"/>
    </location>
</feature>
<dbReference type="InterPro" id="IPR006162">
    <property type="entry name" value="Ppantetheine_attach_site"/>
</dbReference>
<evidence type="ECO:0000313" key="6">
    <source>
        <dbReference type="EMBL" id="VUC20497.1"/>
    </source>
</evidence>
<organism evidence="6 7">
    <name type="scientific">Bionectria ochroleuca</name>
    <name type="common">Gliocladium roseum</name>
    <dbReference type="NCBI Taxonomy" id="29856"/>
    <lineage>
        <taxon>Eukaryota</taxon>
        <taxon>Fungi</taxon>
        <taxon>Dikarya</taxon>
        <taxon>Ascomycota</taxon>
        <taxon>Pezizomycotina</taxon>
        <taxon>Sordariomycetes</taxon>
        <taxon>Hypocreomycetidae</taxon>
        <taxon>Hypocreales</taxon>
        <taxon>Bionectriaceae</taxon>
        <taxon>Clonostachys</taxon>
    </lineage>
</organism>
<sequence length="4851" mass="532907">MDLDNLQDNSNLSVLNPHPSQIPGPNLFHHLVHSSSGSTALEHLENGRRTSYTYGDLHLASDRIAAQINAATSPNSPGEQQQLEQNIVPILIHQSPLLYAALLGTLKSGGAFCPLNIDAPPERVSFILQDVSAKVILVSEELVSKVPDGCSATVIVVRWNDNNNTTGHNEPFPGPARVPTPDDLAYVMYTSGSTGTPKGVGIPHSSATQALLAHDRHMPQFSRFLQFAAPTFDVSVFEIFFPLFRGSTLVSVNRGELLNDLPGAIREMDIDACELTPSVAGSLLRSRDKVPCLKLLLTIGEMLNEPVVREFGGKGPGLSMLWAITLEPAMAAAATVNTIGVPLDTVSCYVIQPASEQHGPGECSVLPRGEIGELAVGGFQLAVGYLNRPEQTTASFINTPYGRLYRTGDKARITQSGKLECFGRLSDGQVKLRGQRLELGEVESAILRTPGCHGAVAMVESSILICFCAVDGGVTEDQLLDSCKRWLPQYMVPGELIVMDDFPRLPSGKANKKQLLQDFISQREAQPAAEPQLEGVRDELAIKVSGVVSQVLGRSAKADDSFSAAGLDSLAAIRLASSLREAGFEVATVDLLKLRTVSQLASLIRNTSSNPAVSVQPTASSSSLLDRCDEICSENPALQDVRGLIEEIWPCIPLQAAMLAESSRHDGAYWNKVELETDRHVTVGQVLSAFRQVAQSNEIIRTGFAPWRGGFASVLFMGLQPGQVRIVDEFEHSLPPEMSQHFLQTIHWQIQRRRRPGHGVQMLVHVHHAIYDGWSLDMLLSDMTAILKGLEPPVRPQFRDVAPFYMHPPVESMNNARKFWTDHLLGWNKAPFPKLIGQQAGRNVTQVCRAMLEAPTAGFVEVSAQELGCSIQVLFQAALVLMWNGITGSSDIVLGTVTSGRAIPVPGIHSVMGPCVASMPLRVNLERMTENVHLLNHIHSSNRAMMEHYSLPLAEVKRLSGLQPGDTIYDVLFAYQESPDSGRRREMAIRESKHLDRLETKFVLEVEPREEGFALQATYHSDSFDEQMVVRMLNQFKFILQRIIKYPQGSIMSAKNGIIDGLATYNETPSAYEGVPDLAAMFEAVVERTPDAQAICFARSIGIDSVDSETVTYRELNEISNKIAHSIRDAGAQTGEVVAVVMEKSVRLYASILAIVKAGCAYLPLLPSTPASRVQEIFSQADTRLCLIDAHSEALLALVTSVNTLAVGGDSFEGLSEQNLNIPADGSRLSYVIYTSGTTGKPKGVAVTQLNAASNIGYLETLYPKSATGQSRLLQSCSQAFDVSVFEIFYTWHAGMCLCSGTNDTLFEDLENAINRLGITHLSLTPTVASLIDPKKTPNVEFLVTAGEAMTSSVRDAWGELLWQGYGPSETTNICSVKRMKHEYHIEHLGWVFPNTSVFVLAPQSLDTLPIGWVGEFCFGGDQVAQGYLNLSEVTAASFIEHPKYGRIYRSGDMGRMLPDGSLLILGRMDGQLKLRGQRIEAGEVNSIITATDLSSAAVTLLARQRADFPEQLVTFFVPNENHKDEGSILPNDSETTKLLFLTLQARLPSYMVPSYLIRISGVPKTASGKIDIRKLRDWFQELSADYLSSSAPDQSESANGEEASPSELLLKKSISEYLSIQESTVGRWTPFANLGIDSISAIGLARVLKASVGRSIPVSAILRNPNLVLLGRHLDSQEAGNKNKSLPKPGDFFKESFLSDVRKSFESEGKYVESTLPCTPLQEAMLAGGQQSYYNKVMLRLLTKPEDMRQYWNNVTARNGILRTAFVATDQVKNPIAQVVLQDWEIPWLEFSVNTPSFDHVVDEHLKQLPEPVDSRIPPISLAIINYRGTAFLSFICHHALYDGVAMVNLWREVEALANGVKLPPAVPYEPFLMEALSPPTDTDSFWLSHLRDFQSISLFRRSKGKKVVQAAASTSLNVPLRDIHEHVQSLGVSFLSLCEAAWANTIAIASSSTDVCFGNVVSGRTVDIEGIDKLIAPCFNTIPIRKDLSTEPHGINLVKDFYKLNSDILAYQFTPLRQIQKTTGRSGRALFDTLLIVQQPLHAMDDSVWILEGDNSDMDIPLVCEVVPCPSLNTVVVNIQYDMDAVSEAMVWAFAGIFRLQFESILKSPYGKLLQRSSVPPKLIAGLEGMVVRQERIETDKTRAQVVEEWPEVEVQIRNVLVELSGQPASRVSRFTSIFQLGLDSINAVQVASMLRRQGLNVSASDVIECTTCAKIAERVHENTSKKAPTKSTYDLGKFSSGVASQLREKLPAGRVVEATLPCTPMQEAMIMSFIHSDGSNYLNSLSYEFERGVSTADVVRSWTTLTKCHPLLRTAFLPVNHQDCSFAMVRYSAESSPAPLTILDSQTDSLESKMADCRAAVLSTPNLPPWHVFIQEKGQTLSMIIMIHHAVYDAQSLDSILAELAVQLKSDVAFCSFAEVEPSLAEMMMESTSNQAEAEQFWKSKAESTVVNTFPIMTPLREPVSDLQVESMQSSMSFSAFQAAAQSAGVSVQAVFQAAWARILSSYLGENSVTFGVILSSRSTEITKNAPVPCLSTVPVVAANQSSNAELLKQMMEFNSKCHKFQSVPLSQVQKWLGHPASPVFDTLLSYRKVEAQRPRPFRLVEDKATVEYPVSIEIEAVGNGEMNLSITYLPNVVPLEQAKMILRQFDAGMCHLVTDTNSADLDLYKTNQDVFSVSPPLKPEMPAPVQYMHEFVEMRARSQPDVVALEFVSAMADDGTPQKQQWTYRELDEMGNRVANMLAEEATIGSIVGIHFVKCPEAYFAILGILKAGCSFVALDPTAPTARKEFIMSDSQAPCVLTGAESSDLNLPTKMIPLTIEGLSAFASTPRQLGPEFSPSSTCYCLYTSGTTGTPKGCEITHENAVQAMMAFQELFQGHWEGDSRWLQFAALHFDVSVLEQYWSWSVGITVVSAPKDLILDDLTGTINKLGITHIDLTPSLARLTHPDEVPSLCRGVFITGGESLKQEILDVWGPKAVIYNAYGPTEATIGVTMYQRVPINGRPSNIGRQFSNVGSYVFHPGTEIPVLRGGVGELCVSGKLVGKGYLGRPELTEERFPTLKEYGERIYRTGDLVRILCDGCFDFLGRADDQVKLRGQRLEIGEINHAIRSVPDISDAATIVTSRGSGIDKSVLVSFVVSSQAGSGNSELQVLDDVEELSLKAKEACRQRLPGYMVPTYCLVLPYIPLSVNNKAEAKELKRIFRELSHEQLMAHTASPAVPQTGLVNDLCQKIIKALEKFGNIESSELSANTSVFDVGVDSITALRLSSILKSQGLKGASTTMILRNPVVADLARALSSTAIQSLEKYVREAKQTLSASRHRYRAIACRQLGIKADEIEYIAPCSPLQQGIISKSITNDTEGAYFNSFELKIRDGISQEKLRAAWDDLVGAEAILRTVFLSTTGGHVQVALKKKQFSWIGQDTLSEVEVEPFLERQRQDWIKKNSEHIASPLEFIYLTTPAGRSLFVNIFHGIYDGNSLGLMLHHVASRCLDMQPTQGPSFLDALVHGPLWKFDHCRQYWVDFLKDWASPRPLALSEPTGDAVAVTVTRSMSYEALEKIRKTEKVTLQAVMMALWTSVLQPYYYGDNMTLGMVVSGRSIDLPSVDQVIGPLFNTLPFTNKTLRGVSWSSLIRQCHKFGVDTLPFQHVPLQKIQKWCSKGRPLFDTLFTLQLEGAEAMEGPVPWDIVDGESTPDYPLAIEINCLQNGKMNITLVAQGSVANTAGLESILNQIEKNMILLAGDTKKAIVTGLEERSPSQPEGLSSIPSNEGGEDLSDFTWDDTAIAIKEEAAILAGIEPVDVTESTTMFELGLDSIDVIKLSAKLSKRGVKIPASSILRLQSIAKIATAQKGEYGGPDDLATQAVDMAAVKNKLWNNLKSGSREVSVDLDSVEDVLPPTALQESMVAAMISSGFEWYFNHDLMEIQDGITVDRLREAWTLVAQACPILRTGFYELHDFELDFSYCQVVRRQTDTQTGEVSLDSLEEVHAVMEKARSRAEQGRGLDHLFQLTFITVKERNYLLLSIAHALYDGWSLSLIYQLLCKAYDGEILSPVTPESFISKAMTVQGRESSEFWGDYLQDATPTLLANAQEGEGKIVRRTSSQSTSSVSDIQKFCQKYSVSLQVLCQACWAVVLAHETKQLDITFGVVMSGRDSEGAQDLVFPTMNTVALRCILHDSAGNFVQYLEENMGDIRNFQGFPLRKAQQAAGVEGQLFDTLFMLQRSIGTGSTDDLVKSVEGSSAIDYPFCIEAELVDDALIWRAAYQPHALSDEIALSKIDEVNRVMNFIISTPESDVLSFDDAGTSMCGLPSILLGMEDGVVKEEAEGLAEDVEIWDETSSIIRSILSEASGVAVGQIRLSNSLYHLGLDSIIAIKVSAMLRRQSVIISVRDLIRAVDIRQMAASATESTFAPSHKPTERNEWHPSPEIDVDGLLSEHQIEKSDLEALLPTIPMQVFMLSTWQNSHGRVFYPEFSYSLKSSCSLEDIYAAWKSVVASTSILRTRFIATLSKDTPILQVILRATATSENPWVKLKVERVEGEDSWLLKLKIHHALYDGVSLPAIMQKLSISIQQPGTSRGDEGLAAWSNFAITRTLHANKDSRRQFWTEYLRDCKPTHILDASTYSLERTSVVRRSALPDLSQLRQHAAQAGVSVQSLFLAAYAQTLVSRHTEGQDGQFVMFGVYLANRDDENSALEIFPQLNLVPIKVAVNSSDSIVQLAAKVQTSIIEVTSQGRSEVGLWEIEAWTGVKVDSFVNFLSLPTPTDDSSTANTITPIDEMAQPASTAEVEDRFDSQMGNVSVRDAFPAAIDIEAAIRGEILDVGAFGAKSVLADEPTANALLDEILTFLQQA</sequence>
<dbReference type="InterPro" id="IPR045851">
    <property type="entry name" value="AMP-bd_C_sf"/>
</dbReference>
<dbReference type="EMBL" id="CABFNS010000150">
    <property type="protein sequence ID" value="VUC20497.1"/>
    <property type="molecule type" value="Genomic_DNA"/>
</dbReference>
<dbReference type="Pfam" id="PF00501">
    <property type="entry name" value="AMP-binding"/>
    <property type="match status" value="3"/>
</dbReference>
<keyword evidence="2" id="KW-0597">Phosphoprotein</keyword>
<feature type="region of interest" description="Disordered" evidence="4">
    <location>
        <begin position="4408"/>
        <end position="4427"/>
    </location>
</feature>
<dbReference type="InterPro" id="IPR036736">
    <property type="entry name" value="ACP-like_sf"/>
</dbReference>
<dbReference type="PROSITE" id="PS00012">
    <property type="entry name" value="PHOSPHOPANTETHEINE"/>
    <property type="match status" value="5"/>
</dbReference>
<feature type="region of interest" description="Disordered" evidence="4">
    <location>
        <begin position="3754"/>
        <end position="3775"/>
    </location>
</feature>
<reference evidence="6 7" key="1">
    <citation type="submission" date="2019-06" db="EMBL/GenBank/DDBJ databases">
        <authorList>
            <person name="Broberg M."/>
        </authorList>
    </citation>
    <scope>NUCLEOTIDE SEQUENCE [LARGE SCALE GENOMIC DNA]</scope>
</reference>
<dbReference type="PROSITE" id="PS50075">
    <property type="entry name" value="CARRIER"/>
    <property type="match status" value="6"/>
</dbReference>
<dbReference type="PANTHER" id="PTHR45527">
    <property type="entry name" value="NONRIBOSOMAL PEPTIDE SYNTHETASE"/>
    <property type="match status" value="1"/>
</dbReference>
<keyword evidence="7" id="KW-1185">Reference proteome</keyword>
<feature type="domain" description="Carrier" evidence="5">
    <location>
        <begin position="531"/>
        <end position="608"/>
    </location>
</feature>
<dbReference type="SUPFAM" id="SSF47336">
    <property type="entry name" value="ACP-like"/>
    <property type="match status" value="6"/>
</dbReference>
<dbReference type="SUPFAM" id="SSF52777">
    <property type="entry name" value="CoA-dependent acyltransferases"/>
    <property type="match status" value="12"/>
</dbReference>
<dbReference type="Gene3D" id="3.40.50.12780">
    <property type="entry name" value="N-terminal domain of ligase-like"/>
    <property type="match status" value="3"/>
</dbReference>
<dbReference type="PROSITE" id="PS00455">
    <property type="entry name" value="AMP_BINDING"/>
    <property type="match status" value="2"/>
</dbReference>
<dbReference type="InterPro" id="IPR001242">
    <property type="entry name" value="Condensation_dom"/>
</dbReference>
<keyword evidence="1" id="KW-0596">Phosphopantetheine</keyword>